<evidence type="ECO:0000313" key="3">
    <source>
        <dbReference type="Proteomes" id="UP000533476"/>
    </source>
</evidence>
<evidence type="ECO:0000259" key="1">
    <source>
        <dbReference type="Pfam" id="PF02371"/>
    </source>
</evidence>
<dbReference type="GO" id="GO:0006313">
    <property type="term" value="P:DNA transposition"/>
    <property type="evidence" value="ECO:0007669"/>
    <property type="project" value="InterPro"/>
</dbReference>
<dbReference type="EMBL" id="JABBVZ010000333">
    <property type="protein sequence ID" value="NMP25228.1"/>
    <property type="molecule type" value="Genomic_DNA"/>
</dbReference>
<name>A0A7Y0L909_9FIRM</name>
<reference evidence="2 3" key="1">
    <citation type="submission" date="2020-04" db="EMBL/GenBank/DDBJ databases">
        <authorList>
            <person name="Zhang R."/>
            <person name="Schippers A."/>
        </authorList>
    </citation>
    <scope>NUCLEOTIDE SEQUENCE [LARGE SCALE GENOMIC DNA]</scope>
    <source>
        <strain evidence="2 3">DSM 109850</strain>
    </source>
</reference>
<dbReference type="GO" id="GO:0004803">
    <property type="term" value="F:transposase activity"/>
    <property type="evidence" value="ECO:0007669"/>
    <property type="project" value="InterPro"/>
</dbReference>
<feature type="non-terminal residue" evidence="2">
    <location>
        <position position="1"/>
    </location>
</feature>
<gene>
    <name evidence="2" type="ORF">HIJ39_23345</name>
</gene>
<accession>A0A7Y0L909</accession>
<dbReference type="AlphaFoldDB" id="A0A7Y0L909"/>
<dbReference type="Proteomes" id="UP000533476">
    <property type="component" value="Unassembled WGS sequence"/>
</dbReference>
<organism evidence="2 3">
    <name type="scientific">Sulfobacillus harzensis</name>
    <dbReference type="NCBI Taxonomy" id="2729629"/>
    <lineage>
        <taxon>Bacteria</taxon>
        <taxon>Bacillati</taxon>
        <taxon>Bacillota</taxon>
        <taxon>Clostridia</taxon>
        <taxon>Eubacteriales</taxon>
        <taxon>Clostridiales Family XVII. Incertae Sedis</taxon>
        <taxon>Sulfobacillus</taxon>
    </lineage>
</organism>
<keyword evidence="3" id="KW-1185">Reference proteome</keyword>
<comment type="caution">
    <text evidence="2">The sequence shown here is derived from an EMBL/GenBank/DDBJ whole genome shotgun (WGS) entry which is preliminary data.</text>
</comment>
<feature type="domain" description="Transposase IS116/IS110/IS902 C-terminal" evidence="1">
    <location>
        <begin position="3"/>
        <end position="49"/>
    </location>
</feature>
<dbReference type="Pfam" id="PF02371">
    <property type="entry name" value="Transposase_20"/>
    <property type="match status" value="1"/>
</dbReference>
<protein>
    <submittedName>
        <fullName evidence="2">IS110 family transposase</fullName>
    </submittedName>
</protein>
<proteinExistence type="predicted"/>
<evidence type="ECO:0000313" key="2">
    <source>
        <dbReference type="EMBL" id="NMP25228.1"/>
    </source>
</evidence>
<sequence>RKAGLNLAERTSGKYKGHIKLAKRGNAVLRKHLFFTVLHLIGTNPVFAAWHKRNVEGKRLTPMQSIMKLTRKLARLLVAMARTGQPFQPGRGEPPRRKA</sequence>
<dbReference type="RefSeq" id="WP_169103403.1">
    <property type="nucleotide sequence ID" value="NZ_JABBVZ010000333.1"/>
</dbReference>
<dbReference type="InterPro" id="IPR003346">
    <property type="entry name" value="Transposase_20"/>
</dbReference>
<dbReference type="GO" id="GO:0003677">
    <property type="term" value="F:DNA binding"/>
    <property type="evidence" value="ECO:0007669"/>
    <property type="project" value="InterPro"/>
</dbReference>